<name>B5AFP5_9VIRU</name>
<keyword evidence="3" id="KW-1165">Clathrin-mediated endocytosis of virus by host</keyword>
<keyword evidence="2" id="KW-0167">Capsid protein</keyword>
<dbReference type="InterPro" id="IPR004337">
    <property type="entry name" value="Astro_capsid_N"/>
</dbReference>
<evidence type="ECO:0000259" key="11">
    <source>
        <dbReference type="Pfam" id="PF03115"/>
    </source>
</evidence>
<feature type="compositionally biased region" description="Low complexity" evidence="10">
    <location>
        <begin position="17"/>
        <end position="41"/>
    </location>
</feature>
<feature type="region of interest" description="Disordered" evidence="10">
    <location>
        <begin position="1"/>
        <end position="50"/>
    </location>
</feature>
<proteinExistence type="predicted"/>
<organism evidence="12 13">
    <name type="scientific">Mamastrovirus 18</name>
    <dbReference type="NCBI Taxonomy" id="1239582"/>
    <lineage>
        <taxon>Viruses</taxon>
        <taxon>Riboviria</taxon>
        <taxon>Orthornavirae</taxon>
        <taxon>Pisuviricota</taxon>
        <taxon>Stelpaviricetes</taxon>
        <taxon>Stellavirales</taxon>
        <taxon>Astroviridae</taxon>
        <taxon>Mamastrovirus</taxon>
        <taxon>Mamastrovirus pusilli</taxon>
    </lineage>
</organism>
<evidence type="ECO:0000313" key="13">
    <source>
        <dbReference type="Proteomes" id="UP000232943"/>
    </source>
</evidence>
<evidence type="ECO:0000256" key="5">
    <source>
        <dbReference type="ARBA" id="ARBA00022844"/>
    </source>
</evidence>
<sequence length="850" mass="92393">MAEAPKVQRQRRRRRNNNNITSAAPTADATPSGVSTTTAPRAPRRRRRSRRVRFVNRPLIENDVFSGRRRFPRRFITRAVKREIKREGLEGPKVSVQQKITSTFGMIGPNTTDNAELELNFFLHPALAKEANDGTAFGPLQALAAQYSLWKIKYLTLRFTPMVGASAVSGTVVRASLNLSQSPGGSNWSGLGTRLHIDMHPGQVATFHLRGDQVGGPRDGGWWFTDTNEEGSQSAGPIVEVHTLGATKSTFKDDDWKGPLFLVEGIGLWQFANYQVKPALGSLERKEGDAQVNLEVSVGQPIAMTMESTNDVAMFMDRLEPEMANPLATRATADKPSVGETIFQIVDVGAQLAQSFAPPPFSWLIKGGWWFVKKVLGVSRSGKSRYLIYASLQDAQNNKPAVATGSLSAVATAPTTKLMVTQINSPNVGPSPATPGSTRFAPQILSPGDSFRVSSRMLTELFIRTKPSASGSPAVSVPVATIPGVLRTNTGGLIPYATISSGDTSSVSFIQTPWWIGVPGQAPSFSTSSSGNDTTYIPGQFADIVRGGYVHTLYRLIDPRFTDQSGNYEYFDPPPQDISLNFCAMNNFCGCDDASATCPDGTPLTTTGTGKLSGSNPYAVYGKVVGTRKFFSGTTPTLDIILSLIKITKQYSLDQDCVRDMVMVFGDTANTIRVIPMPNPKPPQTSSNVATPWPIWEREIPEGAYLLGVSYTNAPMVVQGADIPTTLKMGSYERVESASAPIMPYNLSGQTLPATSVDVMLQYVEYHPPSEDLIKQLTTLGVSFNAPLPPIEEVPEEGFSEGEEPALSISSSDSESDADSVERFLFEIGNEMIELPKRWLNDPDFSKYLE</sequence>
<dbReference type="Gene3D" id="2.60.120.20">
    <property type="match status" value="1"/>
</dbReference>
<feature type="domain" description="Astrovirus capsid protein inner core" evidence="11">
    <location>
        <begin position="66"/>
        <end position="274"/>
    </location>
</feature>
<comment type="subcellular location">
    <subcellularLocation>
        <location evidence="1">Virion</location>
    </subcellularLocation>
</comment>
<accession>B5AFP5</accession>
<keyword evidence="4" id="KW-1162">Viral penetration into host cytoplasm</keyword>
<comment type="function">
    <text evidence="9">The capsid polyprotein VP90 self-assembles and undergoes a proteolytic cleavage by host caspases to yield the immature VP70 virion.</text>
</comment>
<keyword evidence="13" id="KW-1185">Reference proteome</keyword>
<dbReference type="GO" id="GO:0075512">
    <property type="term" value="P:clathrin-dependent endocytosis of virus by host cell"/>
    <property type="evidence" value="ECO:0007669"/>
    <property type="project" value="UniProtKB-KW"/>
</dbReference>
<evidence type="ECO:0000256" key="9">
    <source>
        <dbReference type="ARBA" id="ARBA00045703"/>
    </source>
</evidence>
<dbReference type="Pfam" id="PF03115">
    <property type="entry name" value="Astro_capsid_N"/>
    <property type="match status" value="1"/>
</dbReference>
<keyword evidence="8" id="KW-1160">Virus entry into host cell</keyword>
<evidence type="ECO:0000256" key="10">
    <source>
        <dbReference type="SAM" id="MobiDB-lite"/>
    </source>
</evidence>
<evidence type="ECO:0000256" key="6">
    <source>
        <dbReference type="ARBA" id="ARBA00022890"/>
    </source>
</evidence>
<dbReference type="RefSeq" id="YP_009664789.1">
    <property type="nucleotide sequence ID" value="NC_043102.1"/>
</dbReference>
<feature type="compositionally biased region" description="Acidic residues" evidence="10">
    <location>
        <begin position="793"/>
        <end position="804"/>
    </location>
</feature>
<dbReference type="KEGG" id="vg:40524889"/>
<dbReference type="GO" id="GO:0039617">
    <property type="term" value="C:T=3 icosahedral viral capsid"/>
    <property type="evidence" value="ECO:0007669"/>
    <property type="project" value="UniProtKB-KW"/>
</dbReference>
<evidence type="ECO:0000313" key="12">
    <source>
        <dbReference type="EMBL" id="ACF75865.1"/>
    </source>
</evidence>
<dbReference type="EMBL" id="EU847155">
    <property type="protein sequence ID" value="ACF75865.1"/>
    <property type="molecule type" value="Genomic_RNA"/>
</dbReference>
<evidence type="ECO:0000256" key="3">
    <source>
        <dbReference type="ARBA" id="ARBA00022570"/>
    </source>
</evidence>
<keyword evidence="5" id="KW-0946">Virion</keyword>
<evidence type="ECO:0000256" key="1">
    <source>
        <dbReference type="ARBA" id="ARBA00004328"/>
    </source>
</evidence>
<dbReference type="Proteomes" id="UP000232943">
    <property type="component" value="Segment"/>
</dbReference>
<reference evidence="12 13" key="1">
    <citation type="journal article" date="2008" name="J. Virol.">
        <title>Novel astroviruses in insectivorous bats.</title>
        <authorList>
            <person name="Chu D.K."/>
            <person name="Poon L.L."/>
            <person name="Guan Y."/>
            <person name="Peiris J.S."/>
        </authorList>
    </citation>
    <scope>NUCLEOTIDE SEQUENCE [LARGE SCALE GENOMIC DNA]</scope>
    <source>
        <strain evidence="12">AFCD337</strain>
    </source>
</reference>
<evidence type="ECO:0000256" key="7">
    <source>
        <dbReference type="ARBA" id="ARBA00023060"/>
    </source>
</evidence>
<protein>
    <submittedName>
        <fullName evidence="12">Capsid protein</fullName>
    </submittedName>
</protein>
<evidence type="ECO:0000256" key="2">
    <source>
        <dbReference type="ARBA" id="ARBA00022561"/>
    </source>
</evidence>
<feature type="region of interest" description="Disordered" evidence="10">
    <location>
        <begin position="792"/>
        <end position="818"/>
    </location>
</feature>
<keyword evidence="7" id="KW-1142">T=3 icosahedral capsid protein</keyword>
<dbReference type="InterPro" id="IPR029053">
    <property type="entry name" value="Viral_coat"/>
</dbReference>
<evidence type="ECO:0000256" key="8">
    <source>
        <dbReference type="ARBA" id="ARBA00023296"/>
    </source>
</evidence>
<evidence type="ECO:0000256" key="4">
    <source>
        <dbReference type="ARBA" id="ARBA00022595"/>
    </source>
</evidence>
<keyword evidence="6" id="KW-1164">Virus endocytosis by host</keyword>
<dbReference type="GeneID" id="40524889"/>